<dbReference type="InterPro" id="IPR050109">
    <property type="entry name" value="HTH-type_TetR-like_transc_reg"/>
</dbReference>
<dbReference type="Gene3D" id="1.10.10.60">
    <property type="entry name" value="Homeodomain-like"/>
    <property type="match status" value="1"/>
</dbReference>
<proteinExistence type="predicted"/>
<keyword evidence="1" id="KW-0805">Transcription regulation</keyword>
<dbReference type="PANTHER" id="PTHR30055">
    <property type="entry name" value="HTH-TYPE TRANSCRIPTIONAL REGULATOR RUTR"/>
    <property type="match status" value="1"/>
</dbReference>
<evidence type="ECO:0000256" key="4">
    <source>
        <dbReference type="PROSITE-ProRule" id="PRU00335"/>
    </source>
</evidence>
<dbReference type="GO" id="GO:0003700">
    <property type="term" value="F:DNA-binding transcription factor activity"/>
    <property type="evidence" value="ECO:0007669"/>
    <property type="project" value="TreeGrafter"/>
</dbReference>
<dbReference type="SUPFAM" id="SSF48498">
    <property type="entry name" value="Tetracyclin repressor-like, C-terminal domain"/>
    <property type="match status" value="1"/>
</dbReference>
<feature type="domain" description="HTH tetR-type" evidence="5">
    <location>
        <begin position="16"/>
        <end position="76"/>
    </location>
</feature>
<dbReference type="Pfam" id="PF00440">
    <property type="entry name" value="TetR_N"/>
    <property type="match status" value="1"/>
</dbReference>
<organism evidence="6 7">
    <name type="scientific">Leifsonia soli</name>
    <dbReference type="NCBI Taxonomy" id="582665"/>
    <lineage>
        <taxon>Bacteria</taxon>
        <taxon>Bacillati</taxon>
        <taxon>Actinomycetota</taxon>
        <taxon>Actinomycetes</taxon>
        <taxon>Micrococcales</taxon>
        <taxon>Microbacteriaceae</taxon>
        <taxon>Leifsonia</taxon>
    </lineage>
</organism>
<evidence type="ECO:0000256" key="2">
    <source>
        <dbReference type="ARBA" id="ARBA00023125"/>
    </source>
</evidence>
<dbReference type="InterPro" id="IPR011075">
    <property type="entry name" value="TetR_C"/>
</dbReference>
<keyword evidence="2 4" id="KW-0238">DNA-binding</keyword>
<dbReference type="Gene3D" id="1.10.357.10">
    <property type="entry name" value="Tetracycline Repressor, domain 2"/>
    <property type="match status" value="1"/>
</dbReference>
<evidence type="ECO:0000256" key="1">
    <source>
        <dbReference type="ARBA" id="ARBA00023015"/>
    </source>
</evidence>
<gene>
    <name evidence="6" type="ORF">BJ963_002972</name>
</gene>
<protein>
    <submittedName>
        <fullName evidence="6">AcrR family transcriptional regulator</fullName>
    </submittedName>
</protein>
<comment type="caution">
    <text evidence="6">The sequence shown here is derived from an EMBL/GenBank/DDBJ whole genome shotgun (WGS) entry which is preliminary data.</text>
</comment>
<dbReference type="InterPro" id="IPR009057">
    <property type="entry name" value="Homeodomain-like_sf"/>
</dbReference>
<accession>A0A852T3Q1</accession>
<evidence type="ECO:0000313" key="7">
    <source>
        <dbReference type="Proteomes" id="UP000589620"/>
    </source>
</evidence>
<dbReference type="PROSITE" id="PS50977">
    <property type="entry name" value="HTH_TETR_2"/>
    <property type="match status" value="1"/>
</dbReference>
<dbReference type="InterPro" id="IPR036271">
    <property type="entry name" value="Tet_transcr_reg_TetR-rel_C_sf"/>
</dbReference>
<dbReference type="PANTHER" id="PTHR30055:SF148">
    <property type="entry name" value="TETR-FAMILY TRANSCRIPTIONAL REGULATOR"/>
    <property type="match status" value="1"/>
</dbReference>
<dbReference type="RefSeq" id="WP_089915860.1">
    <property type="nucleotide sequence ID" value="NZ_BAAAPX010000001.1"/>
</dbReference>
<dbReference type="Proteomes" id="UP000589620">
    <property type="component" value="Unassembled WGS sequence"/>
</dbReference>
<dbReference type="SUPFAM" id="SSF46689">
    <property type="entry name" value="Homeodomain-like"/>
    <property type="match status" value="1"/>
</dbReference>
<dbReference type="AlphaFoldDB" id="A0A852T3Q1"/>
<evidence type="ECO:0000259" key="5">
    <source>
        <dbReference type="PROSITE" id="PS50977"/>
    </source>
</evidence>
<feature type="DNA-binding region" description="H-T-H motif" evidence="4">
    <location>
        <begin position="39"/>
        <end position="58"/>
    </location>
</feature>
<dbReference type="GO" id="GO:0000976">
    <property type="term" value="F:transcription cis-regulatory region binding"/>
    <property type="evidence" value="ECO:0007669"/>
    <property type="project" value="TreeGrafter"/>
</dbReference>
<keyword evidence="7" id="KW-1185">Reference proteome</keyword>
<dbReference type="EMBL" id="JACCBJ010000001">
    <property type="protein sequence ID" value="NYD75453.1"/>
    <property type="molecule type" value="Genomic_DNA"/>
</dbReference>
<evidence type="ECO:0000256" key="3">
    <source>
        <dbReference type="ARBA" id="ARBA00023163"/>
    </source>
</evidence>
<keyword evidence="3" id="KW-0804">Transcription</keyword>
<reference evidence="6 7" key="1">
    <citation type="submission" date="2020-07" db="EMBL/GenBank/DDBJ databases">
        <title>Sequencing the genomes of 1000 actinobacteria strains.</title>
        <authorList>
            <person name="Klenk H.-P."/>
        </authorList>
    </citation>
    <scope>NUCLEOTIDE SEQUENCE [LARGE SCALE GENOMIC DNA]</scope>
    <source>
        <strain evidence="6 7">DSM 23871</strain>
    </source>
</reference>
<dbReference type="Pfam" id="PF16859">
    <property type="entry name" value="TetR_C_11"/>
    <property type="match status" value="1"/>
</dbReference>
<dbReference type="InterPro" id="IPR001647">
    <property type="entry name" value="HTH_TetR"/>
</dbReference>
<name>A0A852T3Q1_9MICO</name>
<sequence>MDTKTTPSKRTGGRSAAVIHNVRTAVEELVEEKGQDRVTVPMIAERAGVNPTSIYRRWGDLPTLINDIATYQLDPARPLPENGDLQRDLTAWASELVEHYRNPVNAALLRGGASAAGERQSNCLRNRRTEAGLILQRYPDSPVTDDDILDVVVAPIIYRVIFVPWTLEDTTAEHLVERLFR</sequence>
<evidence type="ECO:0000313" key="6">
    <source>
        <dbReference type="EMBL" id="NYD75453.1"/>
    </source>
</evidence>